<sequence length="165" mass="19351">MQKKITVSEWEEKMSFEIKDLTIQLYRIGKPDMNASDYGRIGQMLRSQYARLRKFSRDIILGTQSEAQILNRSKQYVAKSREAFEEGNRRGHALINKWEKRIITKRESCQECLFYESAGWQPIGTLPRPTEKCTCRANCGCYFVFSNSRTRPTENMLSLNFGWTK</sequence>
<accession>A0A7G9A4F0</accession>
<proteinExistence type="predicted"/>
<organism evidence="1">
    <name type="scientific">Bacteriophage sp</name>
    <dbReference type="NCBI Taxonomy" id="38018"/>
    <lineage>
        <taxon>Viruses</taxon>
    </lineage>
</organism>
<name>A0A7G9A4F0_9VIRU</name>
<evidence type="ECO:0000313" key="1">
    <source>
        <dbReference type="EMBL" id="QNL31623.1"/>
    </source>
</evidence>
<reference evidence="1" key="1">
    <citation type="submission" date="2020-07" db="EMBL/GenBank/DDBJ databases">
        <title>Dissolved microcystin release linked to lysis of a Microcystis spp. bloom in Lake Erie (USA) attributed to a novel cyanophage.</title>
        <authorList>
            <person name="McKindles K.M."/>
            <person name="Manes M.A."/>
            <person name="DeMarco J.R."/>
            <person name="McClure A."/>
            <person name="McKay R.M."/>
            <person name="Davis T.W."/>
            <person name="Bullerjahn G.S."/>
        </authorList>
    </citation>
    <scope>NUCLEOTIDE SEQUENCE</scope>
</reference>
<dbReference type="EMBL" id="MT840186">
    <property type="protein sequence ID" value="QNL31623.1"/>
    <property type="molecule type" value="Genomic_DNA"/>
</dbReference>
<protein>
    <submittedName>
        <fullName evidence="1">Uncharacterized protein</fullName>
    </submittedName>
</protein>